<evidence type="ECO:0000259" key="1">
    <source>
        <dbReference type="Pfam" id="PF01370"/>
    </source>
</evidence>
<dbReference type="AlphaFoldDB" id="A0A2M8KXG2"/>
<evidence type="ECO:0000313" key="2">
    <source>
        <dbReference type="EMBL" id="PJE64619.1"/>
    </source>
</evidence>
<dbReference type="InterPro" id="IPR001509">
    <property type="entry name" value="Epimerase_deHydtase"/>
</dbReference>
<dbReference type="InterPro" id="IPR050177">
    <property type="entry name" value="Lipid_A_modif_metabolic_enz"/>
</dbReference>
<protein>
    <submittedName>
        <fullName evidence="2">Epimerase</fullName>
    </submittedName>
</protein>
<proteinExistence type="predicted"/>
<reference evidence="3" key="1">
    <citation type="submission" date="2017-09" db="EMBL/GenBank/DDBJ databases">
        <title>Depth-based differentiation of microbial function through sediment-hosted aquifers and enrichment of novel symbionts in the deep terrestrial subsurface.</title>
        <authorList>
            <person name="Probst A.J."/>
            <person name="Ladd B."/>
            <person name="Jarett J.K."/>
            <person name="Geller-Mcgrath D.E."/>
            <person name="Sieber C.M.K."/>
            <person name="Emerson J.B."/>
            <person name="Anantharaman K."/>
            <person name="Thomas B.C."/>
            <person name="Malmstrom R."/>
            <person name="Stieglmeier M."/>
            <person name="Klingl A."/>
            <person name="Woyke T."/>
            <person name="Ryan C.M."/>
            <person name="Banfield J.F."/>
        </authorList>
    </citation>
    <scope>NUCLEOTIDE SEQUENCE [LARGE SCALE GENOMIC DNA]</scope>
</reference>
<sequence length="292" mass="33742">MNMKILLLGGSGFIGRNIIELLGEKYDITAPTHRELDLLNADAVQSFLNKKRYDRVIYAVNVGGKRNQKALTGVYDANYRMFLNVAEQGERFGRMIFLGSGAEYGKQRDIVMIKEEDFGTIQPLDDYGRSKYSISEYINEHENIINLRCFAVFGKYEDYKVRFISNAICRALFGLPITMHRNVKFDYLYILDLVKIIEYFIVNQPMLIFYNVGFGKPIELTELAQIVKQATLNDARIEIEQLGYSNEYTCDTSQLKAEIGDMALTSYEQAISEMIEYYKNILPIMQYKDLEE</sequence>
<dbReference type="EMBL" id="PFEF01000005">
    <property type="protein sequence ID" value="PJE64619.1"/>
    <property type="molecule type" value="Genomic_DNA"/>
</dbReference>
<organism evidence="2 3">
    <name type="scientific">Candidatus Ryanbacteria bacterium CG10_big_fil_rev_8_21_14_0_10_43_42</name>
    <dbReference type="NCBI Taxonomy" id="1974864"/>
    <lineage>
        <taxon>Bacteria</taxon>
        <taxon>Candidatus Ryaniibacteriota</taxon>
    </lineage>
</organism>
<name>A0A2M8KXG2_9BACT</name>
<dbReference type="InterPro" id="IPR036291">
    <property type="entry name" value="NAD(P)-bd_dom_sf"/>
</dbReference>
<accession>A0A2M8KXG2</accession>
<feature type="domain" description="NAD-dependent epimerase/dehydratase" evidence="1">
    <location>
        <begin position="5"/>
        <end position="203"/>
    </location>
</feature>
<evidence type="ECO:0000313" key="3">
    <source>
        <dbReference type="Proteomes" id="UP000229098"/>
    </source>
</evidence>
<dbReference type="SUPFAM" id="SSF51735">
    <property type="entry name" value="NAD(P)-binding Rossmann-fold domains"/>
    <property type="match status" value="1"/>
</dbReference>
<comment type="caution">
    <text evidence="2">The sequence shown here is derived from an EMBL/GenBank/DDBJ whole genome shotgun (WGS) entry which is preliminary data.</text>
</comment>
<dbReference type="PANTHER" id="PTHR43245">
    <property type="entry name" value="BIFUNCTIONAL POLYMYXIN RESISTANCE PROTEIN ARNA"/>
    <property type="match status" value="1"/>
</dbReference>
<gene>
    <name evidence="2" type="ORF">COU90_02145</name>
</gene>
<dbReference type="PANTHER" id="PTHR43245:SF13">
    <property type="entry name" value="UDP-D-APIOSE_UDP-D-XYLOSE SYNTHASE 2"/>
    <property type="match status" value="1"/>
</dbReference>
<dbReference type="Gene3D" id="3.40.50.720">
    <property type="entry name" value="NAD(P)-binding Rossmann-like Domain"/>
    <property type="match status" value="1"/>
</dbReference>
<dbReference type="Proteomes" id="UP000229098">
    <property type="component" value="Unassembled WGS sequence"/>
</dbReference>
<dbReference type="Pfam" id="PF01370">
    <property type="entry name" value="Epimerase"/>
    <property type="match status" value="1"/>
</dbReference>